<accession>A0ABD0UNJ9</accession>
<gene>
    <name evidence="1" type="ORF">M5K25_019952</name>
</gene>
<dbReference type="AlphaFoldDB" id="A0ABD0UNJ9"/>
<comment type="caution">
    <text evidence="1">The sequence shown here is derived from an EMBL/GenBank/DDBJ whole genome shotgun (WGS) entry which is preliminary data.</text>
</comment>
<dbReference type="EMBL" id="JANQDX010000015">
    <property type="protein sequence ID" value="KAL0911788.1"/>
    <property type="molecule type" value="Genomic_DNA"/>
</dbReference>
<evidence type="ECO:0000313" key="2">
    <source>
        <dbReference type="Proteomes" id="UP001552299"/>
    </source>
</evidence>
<proteinExistence type="predicted"/>
<keyword evidence="2" id="KW-1185">Reference proteome</keyword>
<dbReference type="Proteomes" id="UP001552299">
    <property type="component" value="Unassembled WGS sequence"/>
</dbReference>
<name>A0ABD0UNJ9_DENTH</name>
<evidence type="ECO:0000313" key="1">
    <source>
        <dbReference type="EMBL" id="KAL0911788.1"/>
    </source>
</evidence>
<protein>
    <submittedName>
        <fullName evidence="1">Uncharacterized protein</fullName>
    </submittedName>
</protein>
<reference evidence="1 2" key="1">
    <citation type="journal article" date="2024" name="Plant Biotechnol. J.">
        <title>Dendrobium thyrsiflorum genome and its molecular insights into genes involved in important horticultural traits.</title>
        <authorList>
            <person name="Chen B."/>
            <person name="Wang J.Y."/>
            <person name="Zheng P.J."/>
            <person name="Li K.L."/>
            <person name="Liang Y.M."/>
            <person name="Chen X.F."/>
            <person name="Zhang C."/>
            <person name="Zhao X."/>
            <person name="He X."/>
            <person name="Zhang G.Q."/>
            <person name="Liu Z.J."/>
            <person name="Xu Q."/>
        </authorList>
    </citation>
    <scope>NUCLEOTIDE SEQUENCE [LARGE SCALE GENOMIC DNA]</scope>
    <source>
        <strain evidence="1">GZMU011</strain>
    </source>
</reference>
<sequence length="128" mass="13483">MAVSFSISTLNARPPPPSPPIRWWCWWCRTPAPVTLAKPNSINTASASTSAAALLLPPLPLLHSAAGGVSSPSSSEYARSMSPAMLSSTRRRVGRQSLGLCGRLVVVFGPTPTAIARPVGLDETIYIT</sequence>
<organism evidence="1 2">
    <name type="scientific">Dendrobium thyrsiflorum</name>
    <name type="common">Pinecone-like raceme dendrobium</name>
    <name type="synonym">Orchid</name>
    <dbReference type="NCBI Taxonomy" id="117978"/>
    <lineage>
        <taxon>Eukaryota</taxon>
        <taxon>Viridiplantae</taxon>
        <taxon>Streptophyta</taxon>
        <taxon>Embryophyta</taxon>
        <taxon>Tracheophyta</taxon>
        <taxon>Spermatophyta</taxon>
        <taxon>Magnoliopsida</taxon>
        <taxon>Liliopsida</taxon>
        <taxon>Asparagales</taxon>
        <taxon>Orchidaceae</taxon>
        <taxon>Epidendroideae</taxon>
        <taxon>Malaxideae</taxon>
        <taxon>Dendrobiinae</taxon>
        <taxon>Dendrobium</taxon>
    </lineage>
</organism>